<evidence type="ECO:0000256" key="6">
    <source>
        <dbReference type="ARBA" id="ARBA00023034"/>
    </source>
</evidence>
<sequence>MTRHRFVNEGAGVFAALVLAGCGSTPSELGSEVRPGAEPPSASVRAPLAVSKTFTKKVYVHLMPWFESNTTSGNGSWGIHWTMANKNPNVVDGTGKRQIASHYYPLIGPYGSGDKDVIEYQLLLMKYAGVDGVLIDWPGTLNCVDYPKNKQNAEALINKTAAVGLEFAIVYEDNNLSLASGYGCSVPDKHAAARNDMIYMRDNYFSRGNYIRINNAPLLLDFGPQTFKSPGDWSNIFSPLSTKPTFLTLWYQNGDAGANAQGEYPWIYSDFTTGLQNFYNNRPLGVKFGVAYPGFNTFYTAGGWGGPTWTLPYNGTSTFGQTMDMAKNSGVNWIQLATWNDYGEGTMIEPTREFGYGFLTTLQQKLGVPYGQGQLELIAKLYEQRKQYAGDGSKQNQLNEAFNYFVALQPDKAATILGGGTTNPPPTPPNPTVTNSGFESGMTGWNTWSPNGTAGAAFTETYNGGYNSANHLTHYSPGAFETWTYQIVNGIPNGNYRVRAWVRKGGDFGFSRLQAKTCASCTPAVTNLGTYSAWTQLETPTIAVTAGYLEFGLHTQATSGSSFVHLDDVQLIRQ</sequence>
<dbReference type="Gene3D" id="3.20.20.80">
    <property type="entry name" value="Glycosidases"/>
    <property type="match status" value="1"/>
</dbReference>
<comment type="caution">
    <text evidence="8">The sequence shown here is derived from an EMBL/GenBank/DDBJ whole genome shotgun (WGS) entry which is preliminary data.</text>
</comment>
<dbReference type="CDD" id="cd11575">
    <property type="entry name" value="GH99_GH71_like_3"/>
    <property type="match status" value="1"/>
</dbReference>
<keyword evidence="3" id="KW-0378">Hydrolase</keyword>
<dbReference type="PROSITE" id="PS51257">
    <property type="entry name" value="PROKAR_LIPOPROTEIN"/>
    <property type="match status" value="1"/>
</dbReference>
<protein>
    <submittedName>
        <fullName evidence="8">Endo-alpha-mannosidase</fullName>
    </submittedName>
</protein>
<comment type="subcellular location">
    <subcellularLocation>
        <location evidence="1">Golgi apparatus membrane</location>
        <topology evidence="1">Single-pass type II membrane protein</topology>
    </subcellularLocation>
</comment>
<dbReference type="PANTHER" id="PTHR13572:SF4">
    <property type="entry name" value="RE57134P"/>
    <property type="match status" value="1"/>
</dbReference>
<keyword evidence="7" id="KW-0472">Membrane</keyword>
<evidence type="ECO:0000256" key="7">
    <source>
        <dbReference type="ARBA" id="ARBA00023136"/>
    </source>
</evidence>
<dbReference type="Proteomes" id="UP000182229">
    <property type="component" value="Unassembled WGS sequence"/>
</dbReference>
<evidence type="ECO:0000256" key="1">
    <source>
        <dbReference type="ARBA" id="ARBA00004323"/>
    </source>
</evidence>
<name>A0A1L9B8D5_9BACT</name>
<keyword evidence="6" id="KW-0333">Golgi apparatus</keyword>
<evidence type="ECO:0000256" key="2">
    <source>
        <dbReference type="ARBA" id="ARBA00022692"/>
    </source>
</evidence>
<evidence type="ECO:0000313" key="9">
    <source>
        <dbReference type="Proteomes" id="UP000182229"/>
    </source>
</evidence>
<dbReference type="PANTHER" id="PTHR13572">
    <property type="entry name" value="ENDO-ALPHA-1,2-MANNOSIDASE"/>
    <property type="match status" value="1"/>
</dbReference>
<dbReference type="Gene3D" id="2.60.120.260">
    <property type="entry name" value="Galactose-binding domain-like"/>
    <property type="match status" value="1"/>
</dbReference>
<reference evidence="9" key="1">
    <citation type="submission" date="2016-11" db="EMBL/GenBank/DDBJ databases">
        <authorList>
            <person name="Shukria A."/>
            <person name="Stevens D.C."/>
        </authorList>
    </citation>
    <scope>NUCLEOTIDE SEQUENCE [LARGE SCALE GENOMIC DNA]</scope>
    <source>
        <strain evidence="9">Cbfe23</strain>
    </source>
</reference>
<dbReference type="STRING" id="83449.BON30_19905"/>
<dbReference type="RefSeq" id="WP_071899971.1">
    <property type="nucleotide sequence ID" value="NZ_MPIN01000005.1"/>
</dbReference>
<dbReference type="InterPro" id="IPR026071">
    <property type="entry name" value="Glyco_Hydrolase_99"/>
</dbReference>
<dbReference type="EMBL" id="MPIN01000005">
    <property type="protein sequence ID" value="OJH38520.1"/>
    <property type="molecule type" value="Genomic_DNA"/>
</dbReference>
<dbReference type="AlphaFoldDB" id="A0A1L9B8D5"/>
<dbReference type="OrthoDB" id="9816564at2"/>
<evidence type="ECO:0000256" key="5">
    <source>
        <dbReference type="ARBA" id="ARBA00022989"/>
    </source>
</evidence>
<organism evidence="8 9">
    <name type="scientific">Cystobacter ferrugineus</name>
    <dbReference type="NCBI Taxonomy" id="83449"/>
    <lineage>
        <taxon>Bacteria</taxon>
        <taxon>Pseudomonadati</taxon>
        <taxon>Myxococcota</taxon>
        <taxon>Myxococcia</taxon>
        <taxon>Myxococcales</taxon>
        <taxon>Cystobacterineae</taxon>
        <taxon>Archangiaceae</taxon>
        <taxon>Cystobacter</taxon>
    </lineage>
</organism>
<evidence type="ECO:0000256" key="4">
    <source>
        <dbReference type="ARBA" id="ARBA00022968"/>
    </source>
</evidence>
<evidence type="ECO:0000256" key="3">
    <source>
        <dbReference type="ARBA" id="ARBA00022801"/>
    </source>
</evidence>
<dbReference type="GO" id="GO:0004559">
    <property type="term" value="F:alpha-mannosidase activity"/>
    <property type="evidence" value="ECO:0007669"/>
    <property type="project" value="TreeGrafter"/>
</dbReference>
<reference evidence="8 9" key="2">
    <citation type="submission" date="2016-12" db="EMBL/GenBank/DDBJ databases">
        <title>Draft Genome Sequence of Cystobacter ferrugineus Strain Cbfe23.</title>
        <authorList>
            <person name="Akbar S."/>
            <person name="Dowd S.E."/>
            <person name="Stevens D.C."/>
        </authorList>
    </citation>
    <scope>NUCLEOTIDE SEQUENCE [LARGE SCALE GENOMIC DNA]</scope>
    <source>
        <strain evidence="8 9">Cbfe23</strain>
    </source>
</reference>
<evidence type="ECO:0000313" key="8">
    <source>
        <dbReference type="EMBL" id="OJH38520.1"/>
    </source>
</evidence>
<accession>A0A1L9B8D5</accession>
<gene>
    <name evidence="8" type="ORF">BON30_19905</name>
</gene>
<keyword evidence="5" id="KW-1133">Transmembrane helix</keyword>
<keyword evidence="4" id="KW-0735">Signal-anchor</keyword>
<keyword evidence="9" id="KW-1185">Reference proteome</keyword>
<keyword evidence="2" id="KW-0812">Transmembrane</keyword>
<proteinExistence type="predicted"/>